<dbReference type="HOGENOM" id="CLU_2960490_0_0_1"/>
<dbReference type="Proteomes" id="UP000008177">
    <property type="component" value="Unplaced contigs"/>
</dbReference>
<dbReference type="InParanoid" id="G2YCW9"/>
<sequence>MPRNPMSTESFSPLSLSIVYYLDMRPAIRPSTVSRPFRPRSSGRKPQTCYIKIRMHTIF</sequence>
<organism evidence="1 2">
    <name type="scientific">Botryotinia fuckeliana (strain T4)</name>
    <name type="common">Noble rot fungus</name>
    <name type="synonym">Botrytis cinerea</name>
    <dbReference type="NCBI Taxonomy" id="999810"/>
    <lineage>
        <taxon>Eukaryota</taxon>
        <taxon>Fungi</taxon>
        <taxon>Dikarya</taxon>
        <taxon>Ascomycota</taxon>
        <taxon>Pezizomycotina</taxon>
        <taxon>Leotiomycetes</taxon>
        <taxon>Helotiales</taxon>
        <taxon>Sclerotiniaceae</taxon>
        <taxon>Botrytis</taxon>
    </lineage>
</organism>
<evidence type="ECO:0000313" key="2">
    <source>
        <dbReference type="Proteomes" id="UP000008177"/>
    </source>
</evidence>
<dbReference type="AlphaFoldDB" id="G2YCW9"/>
<protein>
    <submittedName>
        <fullName evidence="1">Uncharacterized protein</fullName>
    </submittedName>
</protein>
<name>G2YCW9_BOTF4</name>
<accession>G2YCW9</accession>
<dbReference type="EMBL" id="FQ790320">
    <property type="protein sequence ID" value="CCD49617.1"/>
    <property type="molecule type" value="Genomic_DNA"/>
</dbReference>
<proteinExistence type="predicted"/>
<evidence type="ECO:0000313" key="1">
    <source>
        <dbReference type="EMBL" id="CCD49617.1"/>
    </source>
</evidence>
<reference evidence="2" key="1">
    <citation type="journal article" date="2011" name="PLoS Genet.">
        <title>Genomic analysis of the necrotrophic fungal pathogens Sclerotinia sclerotiorum and Botrytis cinerea.</title>
        <authorList>
            <person name="Amselem J."/>
            <person name="Cuomo C.A."/>
            <person name="van Kan J.A."/>
            <person name="Viaud M."/>
            <person name="Benito E.P."/>
            <person name="Couloux A."/>
            <person name="Coutinho P.M."/>
            <person name="de Vries R.P."/>
            <person name="Dyer P.S."/>
            <person name="Fillinger S."/>
            <person name="Fournier E."/>
            <person name="Gout L."/>
            <person name="Hahn M."/>
            <person name="Kohn L."/>
            <person name="Lapalu N."/>
            <person name="Plummer K.M."/>
            <person name="Pradier J.M."/>
            <person name="Quevillon E."/>
            <person name="Sharon A."/>
            <person name="Simon A."/>
            <person name="ten Have A."/>
            <person name="Tudzynski B."/>
            <person name="Tudzynski P."/>
            <person name="Wincker P."/>
            <person name="Andrew M."/>
            <person name="Anthouard V."/>
            <person name="Beever R.E."/>
            <person name="Beffa R."/>
            <person name="Benoit I."/>
            <person name="Bouzid O."/>
            <person name="Brault B."/>
            <person name="Chen Z."/>
            <person name="Choquer M."/>
            <person name="Collemare J."/>
            <person name="Cotton P."/>
            <person name="Danchin E.G."/>
            <person name="Da Silva C."/>
            <person name="Gautier A."/>
            <person name="Giraud C."/>
            <person name="Giraud T."/>
            <person name="Gonzalez C."/>
            <person name="Grossetete S."/>
            <person name="Guldener U."/>
            <person name="Henrissat B."/>
            <person name="Howlett B.J."/>
            <person name="Kodira C."/>
            <person name="Kretschmer M."/>
            <person name="Lappartient A."/>
            <person name="Leroch M."/>
            <person name="Levis C."/>
            <person name="Mauceli E."/>
            <person name="Neuveglise C."/>
            <person name="Oeser B."/>
            <person name="Pearson M."/>
            <person name="Poulain J."/>
            <person name="Poussereau N."/>
            <person name="Quesneville H."/>
            <person name="Rascle C."/>
            <person name="Schumacher J."/>
            <person name="Segurens B."/>
            <person name="Sexton A."/>
            <person name="Silva E."/>
            <person name="Sirven C."/>
            <person name="Soanes D.M."/>
            <person name="Talbot N.J."/>
            <person name="Templeton M."/>
            <person name="Yandava C."/>
            <person name="Yarden O."/>
            <person name="Zeng Q."/>
            <person name="Rollins J.A."/>
            <person name="Lebrun M.H."/>
            <person name="Dickman M."/>
        </authorList>
    </citation>
    <scope>NUCLEOTIDE SEQUENCE [LARGE SCALE GENOMIC DNA]</scope>
    <source>
        <strain evidence="2">T4</strain>
    </source>
</reference>
<gene>
    <name evidence="1" type="ORF">BofuT4_uP097250.1</name>
</gene>